<dbReference type="OrthoDB" id="1350910at2"/>
<gene>
    <name evidence="2" type="ORF">GOQ30_15675</name>
</gene>
<evidence type="ECO:0000313" key="3">
    <source>
        <dbReference type="Proteomes" id="UP000431264"/>
    </source>
</evidence>
<organism evidence="2 3">
    <name type="scientific">Flavobacterium profundi</name>
    <dbReference type="NCBI Taxonomy" id="1774945"/>
    <lineage>
        <taxon>Bacteria</taxon>
        <taxon>Pseudomonadati</taxon>
        <taxon>Bacteroidota</taxon>
        <taxon>Flavobacteriia</taxon>
        <taxon>Flavobacteriales</taxon>
        <taxon>Flavobacteriaceae</taxon>
        <taxon>Flavobacterium</taxon>
    </lineage>
</organism>
<dbReference type="EMBL" id="WQLW01000013">
    <property type="protein sequence ID" value="MVO10613.1"/>
    <property type="molecule type" value="Genomic_DNA"/>
</dbReference>
<dbReference type="RefSeq" id="WP_140999037.1">
    <property type="nucleotide sequence ID" value="NZ_VDCZ01000013.1"/>
</dbReference>
<accession>A0A6I4IUQ6</accession>
<evidence type="ECO:0008006" key="4">
    <source>
        <dbReference type="Google" id="ProtNLM"/>
    </source>
</evidence>
<name>A0A6I4IUQ6_9FLAO</name>
<keyword evidence="1" id="KW-0175">Coiled coil</keyword>
<evidence type="ECO:0000256" key="1">
    <source>
        <dbReference type="SAM" id="Coils"/>
    </source>
</evidence>
<comment type="caution">
    <text evidence="2">The sequence shown here is derived from an EMBL/GenBank/DDBJ whole genome shotgun (WGS) entry which is preliminary data.</text>
</comment>
<feature type="coiled-coil region" evidence="1">
    <location>
        <begin position="15"/>
        <end position="42"/>
    </location>
</feature>
<reference evidence="3" key="1">
    <citation type="submission" date="2019-05" db="EMBL/GenBank/DDBJ databases">
        <title>Flavobacterium profundi sp. nov., isolated from a deep-sea seamount.</title>
        <authorList>
            <person name="Zhang D.-C."/>
        </authorList>
    </citation>
    <scope>NUCLEOTIDE SEQUENCE [LARGE SCALE GENOMIC DNA]</scope>
    <source>
        <strain evidence="3">TP390</strain>
    </source>
</reference>
<proteinExistence type="predicted"/>
<evidence type="ECO:0000313" key="2">
    <source>
        <dbReference type="EMBL" id="MVO10613.1"/>
    </source>
</evidence>
<dbReference type="Proteomes" id="UP000431264">
    <property type="component" value="Unassembled WGS sequence"/>
</dbReference>
<sequence length="182" mass="21131">MKNFFKTILFCFVLLVAISCKKEEEQKDVENVQAEIVEKDESLHVIFDVIVPEDDNFQIYWFDNGAPIDPEHYVNIDIKGAPTAQTLDFKIPDDFIPTQLRFDIGSNKNQKEVKFLSCEFKYLDKVFKIQGSDFWMYFGNNASIEYNKEEATAKPITNLPEGYDPIFGGTENTVRELENLYK</sequence>
<keyword evidence="3" id="KW-1185">Reference proteome</keyword>
<dbReference type="PROSITE" id="PS51257">
    <property type="entry name" value="PROKAR_LIPOPROTEIN"/>
    <property type="match status" value="1"/>
</dbReference>
<protein>
    <recommendedName>
        <fullName evidence="4">Lipoprotein</fullName>
    </recommendedName>
</protein>
<dbReference type="AlphaFoldDB" id="A0A6I4IUQ6"/>